<dbReference type="GO" id="GO:0005737">
    <property type="term" value="C:cytoplasm"/>
    <property type="evidence" value="ECO:0007669"/>
    <property type="project" value="TreeGrafter"/>
</dbReference>
<evidence type="ECO:0000256" key="7">
    <source>
        <dbReference type="ARBA" id="ARBA00029392"/>
    </source>
</evidence>
<dbReference type="InterPro" id="IPR050565">
    <property type="entry name" value="LYPA1-2/EST-like"/>
</dbReference>
<organism evidence="11 12">
    <name type="scientific">Mycena pura</name>
    <dbReference type="NCBI Taxonomy" id="153505"/>
    <lineage>
        <taxon>Eukaryota</taxon>
        <taxon>Fungi</taxon>
        <taxon>Dikarya</taxon>
        <taxon>Basidiomycota</taxon>
        <taxon>Agaricomycotina</taxon>
        <taxon>Agaricomycetes</taxon>
        <taxon>Agaricomycetidae</taxon>
        <taxon>Agaricales</taxon>
        <taxon>Marasmiineae</taxon>
        <taxon>Mycenaceae</taxon>
        <taxon>Mycena</taxon>
    </lineage>
</organism>
<dbReference type="GO" id="GO:0006631">
    <property type="term" value="P:fatty acid metabolic process"/>
    <property type="evidence" value="ECO:0007669"/>
    <property type="project" value="UniProtKB-KW"/>
</dbReference>
<evidence type="ECO:0000256" key="1">
    <source>
        <dbReference type="ARBA" id="ARBA00006499"/>
    </source>
</evidence>
<keyword evidence="6" id="KW-0276">Fatty acid metabolism</keyword>
<dbReference type="GO" id="GO:0052689">
    <property type="term" value="F:carboxylic ester hydrolase activity"/>
    <property type="evidence" value="ECO:0007669"/>
    <property type="project" value="UniProtKB-KW"/>
</dbReference>
<dbReference type="EC" id="3.1.2.22" evidence="2"/>
<dbReference type="Gene3D" id="3.40.50.1820">
    <property type="entry name" value="alpha/beta hydrolase"/>
    <property type="match status" value="1"/>
</dbReference>
<dbReference type="Pfam" id="PF02230">
    <property type="entry name" value="Abhydrolase_2"/>
    <property type="match status" value="1"/>
</dbReference>
<feature type="domain" description="Phospholipase/carboxylesterase/thioesterase" evidence="10">
    <location>
        <begin position="10"/>
        <end position="204"/>
    </location>
</feature>
<evidence type="ECO:0000256" key="8">
    <source>
        <dbReference type="ARBA" id="ARBA00031195"/>
    </source>
</evidence>
<dbReference type="InterPro" id="IPR029058">
    <property type="entry name" value="AB_hydrolase_fold"/>
</dbReference>
<dbReference type="AlphaFoldDB" id="A0AAD6Y6X8"/>
<evidence type="ECO:0000256" key="4">
    <source>
        <dbReference type="ARBA" id="ARBA00022487"/>
    </source>
</evidence>
<protein>
    <recommendedName>
        <fullName evidence="3">Acyl-protein thioesterase 1</fullName>
        <ecNumber evidence="2">3.1.2.22</ecNumber>
    </recommendedName>
    <alternativeName>
        <fullName evidence="8">Palmitoyl-protein hydrolase</fullName>
    </alternativeName>
</protein>
<dbReference type="EMBL" id="JARJCW010000046">
    <property type="protein sequence ID" value="KAJ7204791.1"/>
    <property type="molecule type" value="Genomic_DNA"/>
</dbReference>
<keyword evidence="4" id="KW-0719">Serine esterase</keyword>
<evidence type="ECO:0000256" key="3">
    <source>
        <dbReference type="ARBA" id="ARBA00014923"/>
    </source>
</evidence>
<evidence type="ECO:0000313" key="12">
    <source>
        <dbReference type="Proteomes" id="UP001219525"/>
    </source>
</evidence>
<sequence>VASTLRSDPALAHVKWILPASPVRPVTANMNSPMPVWFDIYSFDLPIDIPPPHEEDEAGILQSIASLDALLSTVVASGIDPGRIVLGGISQGAAMSLLTGLTTSKKLAGLIALSSRLLLRYRLKSMVSAHASSIPIFWAHGTADTVVKYELGRTCADFLVKEIGIPVAPYLGAYEGLDFHTYKALGHTICDDELLDAASWLKKIIPPL</sequence>
<proteinExistence type="inferred from homology"/>
<dbReference type="PANTHER" id="PTHR10655:SF17">
    <property type="entry name" value="LYSOPHOSPHOLIPASE-LIKE PROTEIN 1"/>
    <property type="match status" value="1"/>
</dbReference>
<evidence type="ECO:0000256" key="6">
    <source>
        <dbReference type="ARBA" id="ARBA00022832"/>
    </source>
</evidence>
<keyword evidence="5" id="KW-0378">Hydrolase</keyword>
<keyword evidence="12" id="KW-1185">Reference proteome</keyword>
<gene>
    <name evidence="11" type="ORF">GGX14DRAFT_368531</name>
</gene>
<evidence type="ECO:0000259" key="10">
    <source>
        <dbReference type="Pfam" id="PF02230"/>
    </source>
</evidence>
<dbReference type="GO" id="GO:0008474">
    <property type="term" value="F:palmitoyl-(protein) hydrolase activity"/>
    <property type="evidence" value="ECO:0007669"/>
    <property type="project" value="UniProtKB-EC"/>
</dbReference>
<evidence type="ECO:0000256" key="5">
    <source>
        <dbReference type="ARBA" id="ARBA00022801"/>
    </source>
</evidence>
<name>A0AAD6Y6X8_9AGAR</name>
<evidence type="ECO:0000313" key="11">
    <source>
        <dbReference type="EMBL" id="KAJ7204791.1"/>
    </source>
</evidence>
<dbReference type="SUPFAM" id="SSF53474">
    <property type="entry name" value="alpha/beta-Hydrolases"/>
    <property type="match status" value="1"/>
</dbReference>
<dbReference type="InterPro" id="IPR003140">
    <property type="entry name" value="PLipase/COase/thioEstase"/>
</dbReference>
<evidence type="ECO:0000256" key="2">
    <source>
        <dbReference type="ARBA" id="ARBA00012423"/>
    </source>
</evidence>
<comment type="similarity">
    <text evidence="1">Belongs to the AB hydrolase superfamily. AB hydrolase 2 family.</text>
</comment>
<accession>A0AAD6Y6X8</accession>
<reference evidence="11" key="1">
    <citation type="submission" date="2023-03" db="EMBL/GenBank/DDBJ databases">
        <title>Massive genome expansion in bonnet fungi (Mycena s.s.) driven by repeated elements and novel gene families across ecological guilds.</title>
        <authorList>
            <consortium name="Lawrence Berkeley National Laboratory"/>
            <person name="Harder C.B."/>
            <person name="Miyauchi S."/>
            <person name="Viragh M."/>
            <person name="Kuo A."/>
            <person name="Thoen E."/>
            <person name="Andreopoulos B."/>
            <person name="Lu D."/>
            <person name="Skrede I."/>
            <person name="Drula E."/>
            <person name="Henrissat B."/>
            <person name="Morin E."/>
            <person name="Kohler A."/>
            <person name="Barry K."/>
            <person name="LaButti K."/>
            <person name="Morin E."/>
            <person name="Salamov A."/>
            <person name="Lipzen A."/>
            <person name="Mereny Z."/>
            <person name="Hegedus B."/>
            <person name="Baldrian P."/>
            <person name="Stursova M."/>
            <person name="Weitz H."/>
            <person name="Taylor A."/>
            <person name="Grigoriev I.V."/>
            <person name="Nagy L.G."/>
            <person name="Martin F."/>
            <person name="Kauserud H."/>
        </authorList>
    </citation>
    <scope>NUCLEOTIDE SEQUENCE</scope>
    <source>
        <strain evidence="11">9144</strain>
    </source>
</reference>
<dbReference type="Proteomes" id="UP001219525">
    <property type="component" value="Unassembled WGS sequence"/>
</dbReference>
<keyword evidence="6" id="KW-0443">Lipid metabolism</keyword>
<comment type="catalytic activity">
    <reaction evidence="9">
        <text>S-hexadecanoyl-L-cysteinyl-[protein] + H2O = L-cysteinyl-[protein] + hexadecanoate + H(+)</text>
        <dbReference type="Rhea" id="RHEA:19233"/>
        <dbReference type="Rhea" id="RHEA-COMP:10131"/>
        <dbReference type="Rhea" id="RHEA-COMP:11032"/>
        <dbReference type="ChEBI" id="CHEBI:7896"/>
        <dbReference type="ChEBI" id="CHEBI:15377"/>
        <dbReference type="ChEBI" id="CHEBI:15378"/>
        <dbReference type="ChEBI" id="CHEBI:29950"/>
        <dbReference type="ChEBI" id="CHEBI:74151"/>
        <dbReference type="EC" id="3.1.2.22"/>
    </reaction>
</comment>
<dbReference type="PANTHER" id="PTHR10655">
    <property type="entry name" value="LYSOPHOSPHOLIPASE-RELATED"/>
    <property type="match status" value="1"/>
</dbReference>
<evidence type="ECO:0000256" key="9">
    <source>
        <dbReference type="ARBA" id="ARBA00047337"/>
    </source>
</evidence>
<comment type="function">
    <text evidence="7">Hydrolyzes fatty acids from S-acylated cysteine residues in proteins with a strong preference for palmitoylated G-alpha proteins over other acyl substrates. Mediates the deacylation of G-alpha proteins such as GPA1 in vivo, but has weak or no activity toward palmitoylated Ras proteins. Has weak lysophospholipase activity in vitro; however such activity may not exist in vivo.</text>
</comment>
<feature type="non-terminal residue" evidence="11">
    <location>
        <position position="208"/>
    </location>
</feature>
<comment type="caution">
    <text evidence="11">The sequence shown here is derived from an EMBL/GenBank/DDBJ whole genome shotgun (WGS) entry which is preliminary data.</text>
</comment>